<dbReference type="EMBL" id="CBSZ010000005">
    <property type="protein sequence ID" value="CDH22230.1"/>
    <property type="molecule type" value="Genomic_DNA"/>
</dbReference>
<accession>A0A077PCT4</accession>
<name>A0A077PCT4_XENBV</name>
<reference evidence="1" key="1">
    <citation type="submission" date="2013-07" db="EMBL/GenBank/DDBJ databases">
        <title>Sub-species coevolution in mutualistic symbiosis.</title>
        <authorList>
            <person name="Murfin K."/>
            <person name="Klassen J."/>
            <person name="Lee M."/>
            <person name="Forst S."/>
            <person name="Stock P."/>
            <person name="Goodrich-Blair H."/>
        </authorList>
    </citation>
    <scope>NUCLEOTIDE SEQUENCE [LARGE SCALE GENOMIC DNA]</scope>
    <source>
        <strain evidence="1">Kraussei Becker Underwood</strain>
    </source>
</reference>
<dbReference type="HOGENOM" id="CLU_3259957_0_0_6"/>
<sequence length="42" mass="4697">MRFFRQGICTFIPCLDPHVIAVASDTPLAITLPQLESTSHNR</sequence>
<dbReference type="AlphaFoldDB" id="A0A077PCT4"/>
<organism evidence="1">
    <name type="scientific">Xenorhabdus bovienii str. kraussei Becker Underwood</name>
    <dbReference type="NCBI Taxonomy" id="1398204"/>
    <lineage>
        <taxon>Bacteria</taxon>
        <taxon>Pseudomonadati</taxon>
        <taxon>Pseudomonadota</taxon>
        <taxon>Gammaproteobacteria</taxon>
        <taxon>Enterobacterales</taxon>
        <taxon>Morganellaceae</taxon>
        <taxon>Xenorhabdus</taxon>
    </lineage>
</organism>
<comment type="caution">
    <text evidence="1">The sequence shown here is derived from an EMBL/GenBank/DDBJ whole genome shotgun (WGS) entry which is preliminary data.</text>
</comment>
<evidence type="ECO:0000313" key="1">
    <source>
        <dbReference type="EMBL" id="CDH22230.1"/>
    </source>
</evidence>
<protein>
    <submittedName>
        <fullName evidence="1">Uncharacterized protein</fullName>
    </submittedName>
</protein>
<dbReference type="Proteomes" id="UP000028493">
    <property type="component" value="Unassembled WGS sequence"/>
</dbReference>
<gene>
    <name evidence="1" type="ORF">XBKB1_1020001</name>
</gene>
<proteinExistence type="predicted"/>